<keyword evidence="9" id="KW-0430">Lectin</keyword>
<dbReference type="Pfam" id="PF00139">
    <property type="entry name" value="Lectin_legB"/>
    <property type="match status" value="1"/>
</dbReference>
<keyword evidence="13 20" id="KW-1133">Transmembrane helix</keyword>
<evidence type="ECO:0000256" key="9">
    <source>
        <dbReference type="ARBA" id="ARBA00022734"/>
    </source>
</evidence>
<evidence type="ECO:0000313" key="24">
    <source>
        <dbReference type="Proteomes" id="UP001370490"/>
    </source>
</evidence>
<feature type="binding site" evidence="19">
    <location>
        <position position="348"/>
    </location>
    <ligand>
        <name>ATP</name>
        <dbReference type="ChEBI" id="CHEBI:30616"/>
    </ligand>
</feature>
<keyword evidence="5" id="KW-0723">Serine/threonine-protein kinase</keyword>
<evidence type="ECO:0000256" key="21">
    <source>
        <dbReference type="SAM" id="SignalP"/>
    </source>
</evidence>
<reference evidence="23 24" key="1">
    <citation type="submission" date="2023-12" db="EMBL/GenBank/DDBJ databases">
        <title>A high-quality genome assembly for Dillenia turbinata (Dilleniales).</title>
        <authorList>
            <person name="Chanderbali A."/>
        </authorList>
    </citation>
    <scope>NUCLEOTIDE SEQUENCE [LARGE SCALE GENOMIC DNA]</scope>
    <source>
        <strain evidence="23">LSX21</strain>
        <tissue evidence="23">Leaf</tissue>
    </source>
</reference>
<dbReference type="Gene3D" id="1.10.510.10">
    <property type="entry name" value="Transferase(Phosphotransferase) domain 1"/>
    <property type="match status" value="1"/>
</dbReference>
<dbReference type="PROSITE" id="PS50011">
    <property type="entry name" value="PROTEIN_KINASE_DOM"/>
    <property type="match status" value="1"/>
</dbReference>
<comment type="subcellular location">
    <subcellularLocation>
        <location evidence="1">Membrane</location>
        <topology evidence="1">Single-pass type I membrane protein</topology>
    </subcellularLocation>
</comment>
<dbReference type="InterPro" id="IPR017441">
    <property type="entry name" value="Protein_kinase_ATP_BS"/>
</dbReference>
<evidence type="ECO:0000259" key="22">
    <source>
        <dbReference type="PROSITE" id="PS50011"/>
    </source>
</evidence>
<dbReference type="GO" id="GO:0004674">
    <property type="term" value="F:protein serine/threonine kinase activity"/>
    <property type="evidence" value="ECO:0007669"/>
    <property type="project" value="UniProtKB-KW"/>
</dbReference>
<dbReference type="InterPro" id="IPR011009">
    <property type="entry name" value="Kinase-like_dom_sf"/>
</dbReference>
<dbReference type="GO" id="GO:0030246">
    <property type="term" value="F:carbohydrate binding"/>
    <property type="evidence" value="ECO:0007669"/>
    <property type="project" value="UniProtKB-KW"/>
</dbReference>
<evidence type="ECO:0000256" key="7">
    <source>
        <dbReference type="ARBA" id="ARBA00022692"/>
    </source>
</evidence>
<sequence length="645" mass="71853">MFSKVVMLVFYLATLAGSEHVNFIYNGFQSVNLILDDLAEITPNGLLKLVNKPKQQIAHAFFPYPINFKHSLNGTVFSFSTNFVFAMSEYPKLSSHGIAFVITSTQGLPGVLEGNYLGPFRDTSKGKPTNYFFVVELDPIQGGHVGININGIKSVVKNFSLFGQKEMQVWIEYDSVRKQTNVKLAPINTAKPEIPLLSLTNDLSSILKGSMHIGFSSWTVAVPTSHYVLGWSFRIEGHAQRLDLCQLPKLPPVGPKRKFLVLTIGAPMISVFLLVMMISGLVFLIGWRKKFAEVLEDWEREYGPHRFKYRTLYIATKGFSEKELLGSGGFGSVYRGILPDSKLEIAVKRVSHESRQGMKEFVAEVVSIGRLRHRNIVSLLGYCRRKRELLLVYDYMPHGSLDKYLYNHPRAVLNWKQRFQVIKGVASGLFYLHEGWEQVVIHRDIKASNVLLDADLHGRLGDFGLARLYDHGSDPQTTHVVGTFGYMAPEHARTGKATTKTDVFAFGAFLLEVACGKRPVEQQGDDFILVDWVFCCWKRGRILETADINLAGDYAAEEMELVLTLALLCSHADPSARPSMRKVVQILDGASALPDISFLSLSSNGLAFAHQKGFEDAIMLDASSNSDCKSTNPSSISNVILSGGR</sequence>
<keyword evidence="16" id="KW-0325">Glycoprotein</keyword>
<feature type="transmembrane region" description="Helical" evidence="20">
    <location>
        <begin position="259"/>
        <end position="285"/>
    </location>
</feature>
<dbReference type="SMART" id="SM00220">
    <property type="entry name" value="S_TKc"/>
    <property type="match status" value="1"/>
</dbReference>
<dbReference type="PROSITE" id="PS00107">
    <property type="entry name" value="PROTEIN_KINASE_ATP"/>
    <property type="match status" value="1"/>
</dbReference>
<proteinExistence type="inferred from homology"/>
<evidence type="ECO:0000256" key="1">
    <source>
        <dbReference type="ARBA" id="ARBA00004479"/>
    </source>
</evidence>
<evidence type="ECO:0000256" key="11">
    <source>
        <dbReference type="ARBA" id="ARBA00022777"/>
    </source>
</evidence>
<feature type="signal peptide" evidence="21">
    <location>
        <begin position="1"/>
        <end position="18"/>
    </location>
</feature>
<dbReference type="EC" id="2.7.11.1" evidence="4"/>
<evidence type="ECO:0000256" key="19">
    <source>
        <dbReference type="PROSITE-ProRule" id="PRU10141"/>
    </source>
</evidence>
<comment type="similarity">
    <text evidence="2">In the N-terminal section; belongs to the leguminous lectin family.</text>
</comment>
<dbReference type="FunFam" id="1.10.510.10:FF:000108">
    <property type="entry name" value="L-type lectin-domain containing receptor kinase S.4"/>
    <property type="match status" value="1"/>
</dbReference>
<evidence type="ECO:0000256" key="4">
    <source>
        <dbReference type="ARBA" id="ARBA00012513"/>
    </source>
</evidence>
<feature type="domain" description="Protein kinase" evidence="22">
    <location>
        <begin position="319"/>
        <end position="599"/>
    </location>
</feature>
<name>A0AAN8W081_9MAGN</name>
<dbReference type="GO" id="GO:0016020">
    <property type="term" value="C:membrane"/>
    <property type="evidence" value="ECO:0007669"/>
    <property type="project" value="UniProtKB-SubCell"/>
</dbReference>
<dbReference type="InterPro" id="IPR013320">
    <property type="entry name" value="ConA-like_dom_sf"/>
</dbReference>
<evidence type="ECO:0000256" key="10">
    <source>
        <dbReference type="ARBA" id="ARBA00022741"/>
    </source>
</evidence>
<evidence type="ECO:0000256" key="2">
    <source>
        <dbReference type="ARBA" id="ARBA00008536"/>
    </source>
</evidence>
<organism evidence="23 24">
    <name type="scientific">Dillenia turbinata</name>
    <dbReference type="NCBI Taxonomy" id="194707"/>
    <lineage>
        <taxon>Eukaryota</taxon>
        <taxon>Viridiplantae</taxon>
        <taxon>Streptophyta</taxon>
        <taxon>Embryophyta</taxon>
        <taxon>Tracheophyta</taxon>
        <taxon>Spermatophyta</taxon>
        <taxon>Magnoliopsida</taxon>
        <taxon>eudicotyledons</taxon>
        <taxon>Gunneridae</taxon>
        <taxon>Pentapetalae</taxon>
        <taxon>Dilleniales</taxon>
        <taxon>Dilleniaceae</taxon>
        <taxon>Dillenia</taxon>
    </lineage>
</organism>
<dbReference type="Proteomes" id="UP001370490">
    <property type="component" value="Unassembled WGS sequence"/>
</dbReference>
<comment type="catalytic activity">
    <reaction evidence="17">
        <text>L-threonyl-[protein] + ATP = O-phospho-L-threonyl-[protein] + ADP + H(+)</text>
        <dbReference type="Rhea" id="RHEA:46608"/>
        <dbReference type="Rhea" id="RHEA-COMP:11060"/>
        <dbReference type="Rhea" id="RHEA-COMP:11605"/>
        <dbReference type="ChEBI" id="CHEBI:15378"/>
        <dbReference type="ChEBI" id="CHEBI:30013"/>
        <dbReference type="ChEBI" id="CHEBI:30616"/>
        <dbReference type="ChEBI" id="CHEBI:61977"/>
        <dbReference type="ChEBI" id="CHEBI:456216"/>
        <dbReference type="EC" id="2.7.11.1"/>
    </reaction>
</comment>
<dbReference type="Gene3D" id="3.30.200.20">
    <property type="entry name" value="Phosphorylase Kinase, domain 1"/>
    <property type="match status" value="1"/>
</dbReference>
<comment type="caution">
    <text evidence="23">The sequence shown here is derived from an EMBL/GenBank/DDBJ whole genome shotgun (WGS) entry which is preliminary data.</text>
</comment>
<comment type="similarity">
    <text evidence="3">In the C-terminal section; belongs to the protein kinase superfamily. Ser/Thr protein kinase family.</text>
</comment>
<dbReference type="PANTHER" id="PTHR27007">
    <property type="match status" value="1"/>
</dbReference>
<keyword evidence="15" id="KW-0675">Receptor</keyword>
<evidence type="ECO:0000256" key="3">
    <source>
        <dbReference type="ARBA" id="ARBA00010217"/>
    </source>
</evidence>
<dbReference type="GO" id="GO:0005524">
    <property type="term" value="F:ATP binding"/>
    <property type="evidence" value="ECO:0007669"/>
    <property type="project" value="UniProtKB-UniRule"/>
</dbReference>
<accession>A0AAN8W081</accession>
<evidence type="ECO:0000256" key="5">
    <source>
        <dbReference type="ARBA" id="ARBA00022527"/>
    </source>
</evidence>
<protein>
    <recommendedName>
        <fullName evidence="4">non-specific serine/threonine protein kinase</fullName>
        <ecNumber evidence="4">2.7.11.1</ecNumber>
    </recommendedName>
</protein>
<evidence type="ECO:0000256" key="17">
    <source>
        <dbReference type="ARBA" id="ARBA00047899"/>
    </source>
</evidence>
<keyword evidence="8 21" id="KW-0732">Signal</keyword>
<dbReference type="Gene3D" id="2.60.120.200">
    <property type="match status" value="1"/>
</dbReference>
<evidence type="ECO:0000256" key="6">
    <source>
        <dbReference type="ARBA" id="ARBA00022679"/>
    </source>
</evidence>
<dbReference type="InterPro" id="IPR001220">
    <property type="entry name" value="Legume_lectin_dom"/>
</dbReference>
<dbReference type="PROSITE" id="PS00108">
    <property type="entry name" value="PROTEIN_KINASE_ST"/>
    <property type="match status" value="1"/>
</dbReference>
<evidence type="ECO:0000256" key="16">
    <source>
        <dbReference type="ARBA" id="ARBA00023180"/>
    </source>
</evidence>
<evidence type="ECO:0000256" key="14">
    <source>
        <dbReference type="ARBA" id="ARBA00023136"/>
    </source>
</evidence>
<evidence type="ECO:0000256" key="8">
    <source>
        <dbReference type="ARBA" id="ARBA00022729"/>
    </source>
</evidence>
<evidence type="ECO:0000256" key="15">
    <source>
        <dbReference type="ARBA" id="ARBA00023170"/>
    </source>
</evidence>
<evidence type="ECO:0000256" key="18">
    <source>
        <dbReference type="ARBA" id="ARBA00048679"/>
    </source>
</evidence>
<feature type="chain" id="PRO_5042996013" description="non-specific serine/threonine protein kinase" evidence="21">
    <location>
        <begin position="19"/>
        <end position="645"/>
    </location>
</feature>
<evidence type="ECO:0000256" key="20">
    <source>
        <dbReference type="SAM" id="Phobius"/>
    </source>
</evidence>
<keyword evidence="24" id="KW-1185">Reference proteome</keyword>
<evidence type="ECO:0000256" key="12">
    <source>
        <dbReference type="ARBA" id="ARBA00022840"/>
    </source>
</evidence>
<comment type="catalytic activity">
    <reaction evidence="18">
        <text>L-seryl-[protein] + ATP = O-phospho-L-seryl-[protein] + ADP + H(+)</text>
        <dbReference type="Rhea" id="RHEA:17989"/>
        <dbReference type="Rhea" id="RHEA-COMP:9863"/>
        <dbReference type="Rhea" id="RHEA-COMP:11604"/>
        <dbReference type="ChEBI" id="CHEBI:15378"/>
        <dbReference type="ChEBI" id="CHEBI:29999"/>
        <dbReference type="ChEBI" id="CHEBI:30616"/>
        <dbReference type="ChEBI" id="CHEBI:83421"/>
        <dbReference type="ChEBI" id="CHEBI:456216"/>
        <dbReference type="EC" id="2.7.11.1"/>
    </reaction>
</comment>
<dbReference type="InterPro" id="IPR050528">
    <property type="entry name" value="L-type_Lectin-RKs"/>
</dbReference>
<keyword evidence="7 20" id="KW-0812">Transmembrane</keyword>
<dbReference type="InterPro" id="IPR008271">
    <property type="entry name" value="Ser/Thr_kinase_AS"/>
</dbReference>
<dbReference type="AlphaFoldDB" id="A0AAN8W081"/>
<keyword evidence="10 19" id="KW-0547">Nucleotide-binding</keyword>
<dbReference type="SUPFAM" id="SSF49899">
    <property type="entry name" value="Concanavalin A-like lectins/glucanases"/>
    <property type="match status" value="1"/>
</dbReference>
<dbReference type="SUPFAM" id="SSF56112">
    <property type="entry name" value="Protein kinase-like (PK-like)"/>
    <property type="match status" value="1"/>
</dbReference>
<gene>
    <name evidence="23" type="ORF">RJ641_028377</name>
</gene>
<evidence type="ECO:0000313" key="23">
    <source>
        <dbReference type="EMBL" id="KAK6943000.1"/>
    </source>
</evidence>
<evidence type="ECO:0000256" key="13">
    <source>
        <dbReference type="ARBA" id="ARBA00022989"/>
    </source>
</evidence>
<keyword evidence="12 19" id="KW-0067">ATP-binding</keyword>
<dbReference type="CDD" id="cd06899">
    <property type="entry name" value="lectin_legume_LecRK_Arcelin_ConA"/>
    <property type="match status" value="1"/>
</dbReference>
<dbReference type="FunFam" id="3.30.200.20:FF:000112">
    <property type="entry name" value="Lectin-domain containing receptor kinase A4.3"/>
    <property type="match status" value="1"/>
</dbReference>
<dbReference type="InterPro" id="IPR000719">
    <property type="entry name" value="Prot_kinase_dom"/>
</dbReference>
<dbReference type="EMBL" id="JBAMMX010000004">
    <property type="protein sequence ID" value="KAK6943000.1"/>
    <property type="molecule type" value="Genomic_DNA"/>
</dbReference>
<dbReference type="Pfam" id="PF00069">
    <property type="entry name" value="Pkinase"/>
    <property type="match status" value="1"/>
</dbReference>
<keyword evidence="6" id="KW-0808">Transferase</keyword>
<dbReference type="CDD" id="cd14066">
    <property type="entry name" value="STKc_IRAK"/>
    <property type="match status" value="1"/>
</dbReference>
<keyword evidence="11 23" id="KW-0418">Kinase</keyword>
<keyword evidence="14 20" id="KW-0472">Membrane</keyword>